<reference evidence="4 5" key="1">
    <citation type="submission" date="2022-09" db="EMBL/GenBank/DDBJ databases">
        <title>Chelativorans salina sp. nov., a novel slightly halophilic bacterium isolated from a saline lake sediment enrichment.</title>
        <authorList>
            <person name="Gao L."/>
            <person name="Fang B.-Z."/>
            <person name="Li W.-J."/>
        </authorList>
    </citation>
    <scope>NUCLEOTIDE SEQUENCE [LARGE SCALE GENOMIC DNA]</scope>
    <source>
        <strain evidence="4 5">EGI FJ00035</strain>
    </source>
</reference>
<dbReference type="InterPro" id="IPR036856">
    <property type="entry name" value="Ald_Oxase/Xan_DH_a/b_sf"/>
</dbReference>
<dbReference type="Pfam" id="PF20256">
    <property type="entry name" value="MoCoBD_2"/>
    <property type="match status" value="1"/>
</dbReference>
<dbReference type="SMART" id="SM01008">
    <property type="entry name" value="Ald_Xan_dh_C"/>
    <property type="match status" value="1"/>
</dbReference>
<dbReference type="InterPro" id="IPR000674">
    <property type="entry name" value="Ald_Oxase/Xan_DH_a/b"/>
</dbReference>
<protein>
    <submittedName>
        <fullName evidence="4">Xanthine dehydrogenase family protein molybdopterin-binding subunit</fullName>
    </submittedName>
</protein>
<evidence type="ECO:0000259" key="3">
    <source>
        <dbReference type="SMART" id="SM01008"/>
    </source>
</evidence>
<accession>A0ABT2LUR0</accession>
<dbReference type="SUPFAM" id="SSF54665">
    <property type="entry name" value="CO dehydrogenase molybdoprotein N-domain-like"/>
    <property type="match status" value="1"/>
</dbReference>
<dbReference type="InterPro" id="IPR016208">
    <property type="entry name" value="Ald_Oxase/xanthine_DH-like"/>
</dbReference>
<evidence type="ECO:0000256" key="2">
    <source>
        <dbReference type="ARBA" id="ARBA00023002"/>
    </source>
</evidence>
<sequence>MAYKLIGKNFIPPDIEAKVTGAANYAEDFRADGMAHVKFYGSPMPHGMVRNIDLSEAEKVPGYLGHLLPEEVKQPDSPVGFPILSNEPASFGQPILAIAAETEQAAADAIAAVRVDMELMPFVIDPLASLQPDGPNALAGMNVAGRGIDAQELKWSGRDFALAGENALPRGEAPVEWSFGDLEDGFANSTVIVEESFVHASNAHHAMEPRSAAAYWEGGKCHVWGSTQSTAFAQPGLANLIGIEPSELVLVSEFCGGGFGGKAASYPLMALPALVSRKLNGRPCLLRVSRNEEYNNGSARAGFQGWAKLGFSKEGRMLAADIYVVQDLGPNSGFPDFNNVGSAAIIVFQPEAMRFRATPVLTNTVPKGAQRGPGENQAANMFEPLLDKAARELGIERLALRLANAPGGGVGAKYGPDQGPVTSAYLREALETGAEAFNWVERSKQSGMRNGSKVRGYGIGQAYHTAGSNGFDGLVRITPDGILHVHTGVGNLGTFSYASTSRIAAEALGYDWDRVVLEYGGTTKHLPWNLGQFGSNTNFTMARTNYVAAMDAAQKLKEIAATTLGGDADDYELKDERVVRIGDESAGMSFAEAAQKAIEMGGRYDGQELPDDIDTMTRASAGAIAGTGLIGVAKDNLPKDATVPALAAAFIEVDVDMETGKFEILDYHCVADCGTVIHPMGLAAQVRGGAMMGFGLATTERHVYDPQYGRPNAQALYQAKPATYLDMPAQMNWAAVDQPDTQSPMGTKGIGEPLEGAASSALICAISDALGGHLFNRTPVVSDMILNAAEGRPQSHVPLATNTV</sequence>
<dbReference type="RefSeq" id="WP_260907142.1">
    <property type="nucleotide sequence ID" value="NZ_JAOCZP010000012.1"/>
</dbReference>
<dbReference type="SUPFAM" id="SSF56003">
    <property type="entry name" value="Molybdenum cofactor-binding domain"/>
    <property type="match status" value="1"/>
</dbReference>
<evidence type="ECO:0000313" key="5">
    <source>
        <dbReference type="Proteomes" id="UP001320831"/>
    </source>
</evidence>
<evidence type="ECO:0000313" key="4">
    <source>
        <dbReference type="EMBL" id="MCT7378270.1"/>
    </source>
</evidence>
<dbReference type="InterPro" id="IPR008274">
    <property type="entry name" value="AldOxase/xan_DH_MoCoBD1"/>
</dbReference>
<dbReference type="Pfam" id="PF01315">
    <property type="entry name" value="Ald_Xan_dh_C"/>
    <property type="match status" value="1"/>
</dbReference>
<name>A0ABT2LUR0_9HYPH</name>
<dbReference type="InterPro" id="IPR046867">
    <property type="entry name" value="AldOxase/xan_DH_MoCoBD2"/>
</dbReference>
<keyword evidence="1" id="KW-0500">Molybdenum</keyword>
<dbReference type="Proteomes" id="UP001320831">
    <property type="component" value="Unassembled WGS sequence"/>
</dbReference>
<dbReference type="InterPro" id="IPR037165">
    <property type="entry name" value="AldOxase/xan_DH_Mopterin-bd_sf"/>
</dbReference>
<gene>
    <name evidence="4" type="ORF">N5A92_24975</name>
</gene>
<keyword evidence="2" id="KW-0560">Oxidoreductase</keyword>
<keyword evidence="5" id="KW-1185">Reference proteome</keyword>
<dbReference type="PANTHER" id="PTHR11908:SF132">
    <property type="entry name" value="ALDEHYDE OXIDASE 1-RELATED"/>
    <property type="match status" value="1"/>
</dbReference>
<dbReference type="Gene3D" id="3.90.1170.50">
    <property type="entry name" value="Aldehyde oxidase/xanthine dehydrogenase, a/b hammerhead"/>
    <property type="match status" value="1"/>
</dbReference>
<dbReference type="Pfam" id="PF02738">
    <property type="entry name" value="MoCoBD_1"/>
    <property type="match status" value="1"/>
</dbReference>
<dbReference type="Gene3D" id="3.30.365.10">
    <property type="entry name" value="Aldehyde oxidase/xanthine dehydrogenase, molybdopterin binding domain"/>
    <property type="match status" value="4"/>
</dbReference>
<dbReference type="PANTHER" id="PTHR11908">
    <property type="entry name" value="XANTHINE DEHYDROGENASE"/>
    <property type="match status" value="1"/>
</dbReference>
<comment type="caution">
    <text evidence="4">The sequence shown here is derived from an EMBL/GenBank/DDBJ whole genome shotgun (WGS) entry which is preliminary data.</text>
</comment>
<feature type="domain" description="Aldehyde oxidase/xanthine dehydrogenase a/b hammerhead" evidence="3">
    <location>
        <begin position="20"/>
        <end position="121"/>
    </location>
</feature>
<proteinExistence type="predicted"/>
<organism evidence="4 5">
    <name type="scientific">Chelativorans salis</name>
    <dbReference type="NCBI Taxonomy" id="2978478"/>
    <lineage>
        <taxon>Bacteria</taxon>
        <taxon>Pseudomonadati</taxon>
        <taxon>Pseudomonadota</taxon>
        <taxon>Alphaproteobacteria</taxon>
        <taxon>Hyphomicrobiales</taxon>
        <taxon>Phyllobacteriaceae</taxon>
        <taxon>Chelativorans</taxon>
    </lineage>
</organism>
<dbReference type="EMBL" id="JAOCZP010000012">
    <property type="protein sequence ID" value="MCT7378270.1"/>
    <property type="molecule type" value="Genomic_DNA"/>
</dbReference>
<evidence type="ECO:0000256" key="1">
    <source>
        <dbReference type="ARBA" id="ARBA00022505"/>
    </source>
</evidence>